<name>B7T1T2_VAULI</name>
<evidence type="ECO:0000313" key="2">
    <source>
        <dbReference type="EMBL" id="ACF70898.1"/>
    </source>
</evidence>
<dbReference type="GeneID" id="7055989"/>
<feature type="transmembrane region" description="Helical" evidence="1">
    <location>
        <begin position="31"/>
        <end position="50"/>
    </location>
</feature>
<evidence type="ECO:0000256" key="1">
    <source>
        <dbReference type="SAM" id="Phobius"/>
    </source>
</evidence>
<keyword evidence="1" id="KW-1133">Transmembrane helix</keyword>
<protein>
    <submittedName>
        <fullName evidence="2">CAB/ELIP/HLIP-like protein</fullName>
    </submittedName>
</protein>
<dbReference type="RefSeq" id="YP_002327481.1">
    <property type="nucleotide sequence ID" value="NC_011600.1"/>
</dbReference>
<reference evidence="2" key="1">
    <citation type="journal article" date="2008" name="Proc. Natl. Acad. Sci. U.S.A.">
        <title>Horizontal gene transfer of the algal nuclear gene psbO to the photosynthetic sea slug Elysia chlorotica.</title>
        <authorList>
            <person name="Rumpho M.E."/>
            <person name="Worful J.M."/>
            <person name="Lee J."/>
            <person name="Kannan K."/>
            <person name="Tyler M.S."/>
            <person name="Bhattacharya D."/>
            <person name="Moustafa A."/>
            <person name="Manhart J.R."/>
        </authorList>
    </citation>
    <scope>NUCLEOTIDE SEQUENCE [LARGE SCALE GENOMIC DNA]</scope>
    <source>
        <strain>CCMP2940</strain>
    </source>
</reference>
<gene>
    <name evidence="2" type="primary">ycf17</name>
</gene>
<dbReference type="EMBL" id="EU912438">
    <property type="protein sequence ID" value="ACF70898.1"/>
    <property type="molecule type" value="Genomic_DNA"/>
</dbReference>
<sequence length="68" mass="7975">MNKLSNPKNHKLNTYEPLQTLNWGFTLFSEIINGRIAMIGLTSLFLIELITKQKIIFLIKESIFFFNQ</sequence>
<geneLocation type="chloroplast" evidence="2"/>
<dbReference type="AlphaFoldDB" id="B7T1T2"/>
<dbReference type="SUPFAM" id="SSF103511">
    <property type="entry name" value="Chlorophyll a-b binding protein"/>
    <property type="match status" value="1"/>
</dbReference>
<keyword evidence="1" id="KW-0812">Transmembrane</keyword>
<organism evidence="2">
    <name type="scientific">Vaucheria litorea</name>
    <name type="common">Yellow-green alga</name>
    <dbReference type="NCBI Taxonomy" id="109269"/>
    <lineage>
        <taxon>Eukaryota</taxon>
        <taxon>Sar</taxon>
        <taxon>Stramenopiles</taxon>
        <taxon>Ochrophyta</taxon>
        <taxon>PX clade</taxon>
        <taxon>Xanthophyceae</taxon>
        <taxon>Vaucheriales</taxon>
        <taxon>Vaucheriaceae</taxon>
        <taxon>Vaucheria</taxon>
    </lineage>
</organism>
<proteinExistence type="predicted"/>
<accession>B7T1T2</accession>
<keyword evidence="1" id="KW-0472">Membrane</keyword>
<keyword evidence="2" id="KW-0934">Plastid</keyword>
<keyword evidence="2" id="KW-0150">Chloroplast</keyword>